<name>A0A0K9PNB2_ZOSMR</name>
<dbReference type="Gene3D" id="1.20.272.10">
    <property type="match status" value="1"/>
</dbReference>
<evidence type="ECO:0000256" key="6">
    <source>
        <dbReference type="ARBA" id="ARBA00023054"/>
    </source>
</evidence>
<dbReference type="CDD" id="cd18137">
    <property type="entry name" value="HLD_clamp_pol_III_gamma_tau"/>
    <property type="match status" value="1"/>
</dbReference>
<evidence type="ECO:0000256" key="7">
    <source>
        <dbReference type="SAM" id="MobiDB-lite"/>
    </source>
</evidence>
<dbReference type="EMBL" id="LFYR01000728">
    <property type="protein sequence ID" value="KMZ70558.1"/>
    <property type="molecule type" value="Genomic_DNA"/>
</dbReference>
<dbReference type="Pfam" id="PF13177">
    <property type="entry name" value="DNA_pol3_delta2"/>
    <property type="match status" value="1"/>
</dbReference>
<dbReference type="GO" id="GO:0003887">
    <property type="term" value="F:DNA-directed DNA polymerase activity"/>
    <property type="evidence" value="ECO:0007669"/>
    <property type="project" value="InterPro"/>
</dbReference>
<dbReference type="InterPro" id="IPR012763">
    <property type="entry name" value="DNA_pol_III_sug/sutau_N"/>
</dbReference>
<feature type="region of interest" description="Disordered" evidence="7">
    <location>
        <begin position="913"/>
        <end position="939"/>
    </location>
</feature>
<evidence type="ECO:0000256" key="2">
    <source>
        <dbReference type="ARBA" id="ARBA00022723"/>
    </source>
</evidence>
<evidence type="ECO:0000256" key="4">
    <source>
        <dbReference type="ARBA" id="ARBA00022833"/>
    </source>
</evidence>
<proteinExistence type="inferred from homology"/>
<evidence type="ECO:0000259" key="8">
    <source>
        <dbReference type="Pfam" id="PF12169"/>
    </source>
</evidence>
<accession>A0A0K9PNB2</accession>
<keyword evidence="3" id="KW-0547">Nucleotide-binding</keyword>
<dbReference type="InterPro" id="IPR045085">
    <property type="entry name" value="HLD_clamp_pol_III_gamma_tau"/>
</dbReference>
<feature type="compositionally biased region" description="Polar residues" evidence="7">
    <location>
        <begin position="192"/>
        <end position="207"/>
    </location>
</feature>
<dbReference type="STRING" id="29655.A0A0K9PNB2"/>
<dbReference type="GO" id="GO:0046872">
    <property type="term" value="F:metal ion binding"/>
    <property type="evidence" value="ECO:0007669"/>
    <property type="project" value="UniProtKB-KW"/>
</dbReference>
<dbReference type="GO" id="GO:0005663">
    <property type="term" value="C:DNA replication factor C complex"/>
    <property type="evidence" value="ECO:0000318"/>
    <property type="project" value="GO_Central"/>
</dbReference>
<feature type="compositionally biased region" description="Basic residues" evidence="7">
    <location>
        <begin position="167"/>
        <end position="179"/>
    </location>
</feature>
<keyword evidence="6" id="KW-0175">Coiled coil</keyword>
<dbReference type="SUPFAM" id="SSF48019">
    <property type="entry name" value="post-AAA+ oligomerization domain-like"/>
    <property type="match status" value="1"/>
</dbReference>
<dbReference type="Gene3D" id="3.40.50.300">
    <property type="entry name" value="P-loop containing nucleotide triphosphate hydrolases"/>
    <property type="match status" value="1"/>
</dbReference>
<evidence type="ECO:0000313" key="10">
    <source>
        <dbReference type="EMBL" id="KMZ70558.1"/>
    </source>
</evidence>
<organism evidence="10 11">
    <name type="scientific">Zostera marina</name>
    <name type="common">Eelgrass</name>
    <dbReference type="NCBI Taxonomy" id="29655"/>
    <lineage>
        <taxon>Eukaryota</taxon>
        <taxon>Viridiplantae</taxon>
        <taxon>Streptophyta</taxon>
        <taxon>Embryophyta</taxon>
        <taxon>Tracheophyta</taxon>
        <taxon>Spermatophyta</taxon>
        <taxon>Magnoliopsida</taxon>
        <taxon>Liliopsida</taxon>
        <taxon>Zosteraceae</taxon>
        <taxon>Zostera</taxon>
    </lineage>
</organism>
<reference evidence="11" key="1">
    <citation type="journal article" date="2016" name="Nature">
        <title>The genome of the seagrass Zostera marina reveals angiosperm adaptation to the sea.</title>
        <authorList>
            <person name="Olsen J.L."/>
            <person name="Rouze P."/>
            <person name="Verhelst B."/>
            <person name="Lin Y.-C."/>
            <person name="Bayer T."/>
            <person name="Collen J."/>
            <person name="Dattolo E."/>
            <person name="De Paoli E."/>
            <person name="Dittami S."/>
            <person name="Maumus F."/>
            <person name="Michel G."/>
            <person name="Kersting A."/>
            <person name="Lauritano C."/>
            <person name="Lohaus R."/>
            <person name="Toepel M."/>
            <person name="Tonon T."/>
            <person name="Vanneste K."/>
            <person name="Amirebrahimi M."/>
            <person name="Brakel J."/>
            <person name="Bostroem C."/>
            <person name="Chovatia M."/>
            <person name="Grimwood J."/>
            <person name="Jenkins J.W."/>
            <person name="Jueterbock A."/>
            <person name="Mraz A."/>
            <person name="Stam W.T."/>
            <person name="Tice H."/>
            <person name="Bornberg-Bauer E."/>
            <person name="Green P.J."/>
            <person name="Pearson G.A."/>
            <person name="Procaccini G."/>
            <person name="Duarte C.M."/>
            <person name="Schmutz J."/>
            <person name="Reusch T.B.H."/>
            <person name="Van de Peer Y."/>
        </authorList>
    </citation>
    <scope>NUCLEOTIDE SEQUENCE [LARGE SCALE GENOMIC DNA]</scope>
    <source>
        <strain evidence="11">cv. Finnish</strain>
    </source>
</reference>
<dbReference type="SUPFAM" id="SSF52540">
    <property type="entry name" value="P-loop containing nucleoside triphosphate hydrolases"/>
    <property type="match status" value="1"/>
</dbReference>
<evidence type="ECO:0000313" key="11">
    <source>
        <dbReference type="Proteomes" id="UP000036987"/>
    </source>
</evidence>
<dbReference type="PANTHER" id="PTHR11669">
    <property type="entry name" value="REPLICATION FACTOR C / DNA POLYMERASE III GAMMA-TAU SUBUNIT"/>
    <property type="match status" value="1"/>
</dbReference>
<evidence type="ECO:0000256" key="3">
    <source>
        <dbReference type="ARBA" id="ARBA00022741"/>
    </source>
</evidence>
<dbReference type="InterPro" id="IPR054506">
    <property type="entry name" value="DnaA_N-like_STI"/>
</dbReference>
<dbReference type="InterPro" id="IPR027417">
    <property type="entry name" value="P-loop_NTPase"/>
</dbReference>
<protein>
    <submittedName>
        <fullName evidence="10">Protein STICHEL-like 4</fullName>
    </submittedName>
</protein>
<dbReference type="OrthoDB" id="1906110at2759"/>
<dbReference type="Gene3D" id="1.10.8.60">
    <property type="match status" value="1"/>
</dbReference>
<dbReference type="GO" id="GO:0006261">
    <property type="term" value="P:DNA-templated DNA replication"/>
    <property type="evidence" value="ECO:0000318"/>
    <property type="project" value="GO_Central"/>
</dbReference>
<dbReference type="NCBIfam" id="TIGR02397">
    <property type="entry name" value="dnaX_nterm"/>
    <property type="match status" value="1"/>
</dbReference>
<dbReference type="InterPro" id="IPR008921">
    <property type="entry name" value="DNA_pol3_clamp-load_cplx_C"/>
</dbReference>
<dbReference type="Pfam" id="PF12169">
    <property type="entry name" value="DNA_pol3_gamma3"/>
    <property type="match status" value="1"/>
</dbReference>
<dbReference type="GO" id="GO:0006281">
    <property type="term" value="P:DNA repair"/>
    <property type="evidence" value="ECO:0000318"/>
    <property type="project" value="GO_Central"/>
</dbReference>
<dbReference type="OMA" id="WEEESLT"/>
<feature type="compositionally biased region" description="Basic residues" evidence="7">
    <location>
        <begin position="922"/>
        <end position="934"/>
    </location>
</feature>
<dbReference type="InterPro" id="IPR022754">
    <property type="entry name" value="DNA_pol_III_gamma-3"/>
</dbReference>
<evidence type="ECO:0000259" key="9">
    <source>
        <dbReference type="Pfam" id="PF23007"/>
    </source>
</evidence>
<dbReference type="CDD" id="cd00009">
    <property type="entry name" value="AAA"/>
    <property type="match status" value="1"/>
</dbReference>
<keyword evidence="11" id="KW-1185">Reference proteome</keyword>
<feature type="domain" description="DNA polymerase III gamma subunit" evidence="8">
    <location>
        <begin position="559"/>
        <end position="680"/>
    </location>
</feature>
<dbReference type="PANTHER" id="PTHR11669:SF46">
    <property type="entry name" value="PROTEIN STICHEL-LIKE 3"/>
    <property type="match status" value="1"/>
</dbReference>
<evidence type="ECO:0000256" key="5">
    <source>
        <dbReference type="ARBA" id="ARBA00022840"/>
    </source>
</evidence>
<dbReference type="FunFam" id="1.10.8.60:FF:000013">
    <property type="entry name" value="DNA polymerase III subunit gamma/tau"/>
    <property type="match status" value="1"/>
</dbReference>
<dbReference type="GO" id="GO:0009360">
    <property type="term" value="C:DNA polymerase III complex"/>
    <property type="evidence" value="ECO:0007669"/>
    <property type="project" value="InterPro"/>
</dbReference>
<keyword evidence="2" id="KW-0479">Metal-binding</keyword>
<dbReference type="Pfam" id="PF23007">
    <property type="entry name" value="DnaA_N-like_STI"/>
    <property type="match status" value="1"/>
</dbReference>
<gene>
    <name evidence="10" type="ORF">ZOSMA_19G01470</name>
</gene>
<feature type="domain" description="STICHEL DnaA-N-like alpha-beta" evidence="9">
    <location>
        <begin position="750"/>
        <end position="835"/>
    </location>
</feature>
<dbReference type="GO" id="GO:0003677">
    <property type="term" value="F:DNA binding"/>
    <property type="evidence" value="ECO:0007669"/>
    <property type="project" value="InterPro"/>
</dbReference>
<keyword evidence="5" id="KW-0067">ATP-binding</keyword>
<comment type="caution">
    <text evidence="10">The sequence shown here is derived from an EMBL/GenBank/DDBJ whole genome shotgun (WGS) entry which is preliminary data.</text>
</comment>
<feature type="region of interest" description="Disordered" evidence="7">
    <location>
        <begin position="160"/>
        <end position="230"/>
    </location>
</feature>
<comment type="similarity">
    <text evidence="1">Belongs to the DnaX/STICHEL family.</text>
</comment>
<sequence>MMSGNFVNGGDPVFSSGRLGNNHVQLTNYNYIHQKNCMRRPYSPIQAERSIMRDLLALQRSRSLRDPSTSPPSWKTNDRTGLECLMEQNPHHSMRRIRSPWLPPSSSSVVKPSTAEISNVEHNQNRMIRPMLGETVSSNHKPQAGKTRCKFAPQRCTQVLNIPPPKKMTRNRHAVRRVRQSMDSRRTRVHNESTSLEQYSMQHNYSSKGREEYDDDDGDEKMEGSEEATSNGCGILRNWSRIHHSGKTFLDKAGRSFACGISEPPIILTQRDTSVNAASDHSCGSIKSDSDVVPLLNDDTCGSQEIGKHPFSNQDSYSGELGIFTNHDEHNNGSHKSLTQKYMPKTFKDVVGHNLIVQALTNAVQRKRVGLFYVFYGPQGTGKSSCARLFAKALNCVSLQLNRPCGACTSCVAYNLGKSRNIVEMSSPVGNFDFEKTLLASLSSQYMVFIIDDCDAFPFDFWHSISNIINRTRQHVVFILVSSSSSHDHLPHLITSRCQKFFFPKLKDTDIICKLQLIAFKEGLQIDMDAIKLIASRSDGSVRDAEMTLDQLSLIGQEISLNLVQELVGLVSNEKLIDLLDLALSANTVNTIKNLREIMEAGVEPIRLMSQLATIITDILAGSYILDQERLQRKFFRQSTLSKDGTEKLRIALRTLSESEKQLRVSNDKITWLTAALLQLAPDEQYMLPNSSTDNSFSNSPMVMNITNEGDTLNNANGQEHLCKNEKDTDNVNLRSPIHSAETRQANQCNQNNEFMDVEKIWIAVIENIQINTLKYFMHQEAMLTSISFGTRSADYTVELMLSSNVNKSKAESFRSHILKAFESVLGTNVHLEIRNGSWKETAADKMRSTSTNNVVKTVRNSVKTNKHVHCEKTKNEIVQILASPTRIQQKTGSAHLGEERYEPCHSCLPNRTDMVPMLGRKNSRKQPQRRKSVREKPSLTRVIHKPEGCPQEKGWSRQKAILIAEKVEQENIKMESKSKDILCCWKASRYTSRKLLHLGTRTKDRRRKILTVISCGRCCPFIKPPKKVVGS</sequence>
<dbReference type="AlphaFoldDB" id="A0A0K9PNB2"/>
<dbReference type="Proteomes" id="UP000036987">
    <property type="component" value="Unassembled WGS sequence"/>
</dbReference>
<evidence type="ECO:0000256" key="1">
    <source>
        <dbReference type="ARBA" id="ARBA00006360"/>
    </source>
</evidence>
<dbReference type="InterPro" id="IPR050238">
    <property type="entry name" value="DNA_Rep/Repair_Clamp_Loader"/>
</dbReference>
<feature type="compositionally biased region" description="Basic and acidic residues" evidence="7">
    <location>
        <begin position="180"/>
        <end position="191"/>
    </location>
</feature>
<keyword evidence="4" id="KW-0862">Zinc</keyword>
<dbReference type="GO" id="GO:0005524">
    <property type="term" value="F:ATP binding"/>
    <property type="evidence" value="ECO:0007669"/>
    <property type="project" value="UniProtKB-KW"/>
</dbReference>